<protein>
    <submittedName>
        <fullName evidence="6">IclR family transcriptional regulator</fullName>
    </submittedName>
</protein>
<dbReference type="PROSITE" id="PS51077">
    <property type="entry name" value="HTH_ICLR"/>
    <property type="match status" value="1"/>
</dbReference>
<dbReference type="RefSeq" id="WP_378405747.1">
    <property type="nucleotide sequence ID" value="NZ_JBHTCS010000017.1"/>
</dbReference>
<dbReference type="EMBL" id="JBHTCS010000017">
    <property type="protein sequence ID" value="MFC7449069.1"/>
    <property type="molecule type" value="Genomic_DNA"/>
</dbReference>
<dbReference type="SUPFAM" id="SSF55781">
    <property type="entry name" value="GAF domain-like"/>
    <property type="match status" value="1"/>
</dbReference>
<accession>A0ABW2S041</accession>
<proteinExistence type="predicted"/>
<dbReference type="SMART" id="SM00346">
    <property type="entry name" value="HTH_ICLR"/>
    <property type="match status" value="1"/>
</dbReference>
<dbReference type="Pfam" id="PF09339">
    <property type="entry name" value="HTH_IclR"/>
    <property type="match status" value="1"/>
</dbReference>
<dbReference type="Pfam" id="PF01614">
    <property type="entry name" value="IclR_C"/>
    <property type="match status" value="1"/>
</dbReference>
<evidence type="ECO:0000313" key="7">
    <source>
        <dbReference type="Proteomes" id="UP001596484"/>
    </source>
</evidence>
<evidence type="ECO:0000256" key="1">
    <source>
        <dbReference type="ARBA" id="ARBA00023015"/>
    </source>
</evidence>
<evidence type="ECO:0000256" key="3">
    <source>
        <dbReference type="ARBA" id="ARBA00023163"/>
    </source>
</evidence>
<dbReference type="InterPro" id="IPR029016">
    <property type="entry name" value="GAF-like_dom_sf"/>
</dbReference>
<reference evidence="7" key="1">
    <citation type="journal article" date="2019" name="Int. J. Syst. Evol. Microbiol.">
        <title>The Global Catalogue of Microorganisms (GCM) 10K type strain sequencing project: providing services to taxonomists for standard genome sequencing and annotation.</title>
        <authorList>
            <consortium name="The Broad Institute Genomics Platform"/>
            <consortium name="The Broad Institute Genome Sequencing Center for Infectious Disease"/>
            <person name="Wu L."/>
            <person name="Ma J."/>
        </authorList>
    </citation>
    <scope>NUCLEOTIDE SEQUENCE [LARGE SCALE GENOMIC DNA]</scope>
    <source>
        <strain evidence="7">ICMP 19430</strain>
    </source>
</reference>
<dbReference type="InterPro" id="IPR036390">
    <property type="entry name" value="WH_DNA-bd_sf"/>
</dbReference>
<evidence type="ECO:0000259" key="5">
    <source>
        <dbReference type="PROSITE" id="PS51078"/>
    </source>
</evidence>
<dbReference type="InterPro" id="IPR014757">
    <property type="entry name" value="Tscrpt_reg_IclR_C"/>
</dbReference>
<feature type="domain" description="IclR-ED" evidence="5">
    <location>
        <begin position="69"/>
        <end position="250"/>
    </location>
</feature>
<keyword evidence="7" id="KW-1185">Reference proteome</keyword>
<dbReference type="InterPro" id="IPR036388">
    <property type="entry name" value="WH-like_DNA-bd_sf"/>
</dbReference>
<dbReference type="InterPro" id="IPR050707">
    <property type="entry name" value="HTH_MetabolicPath_Reg"/>
</dbReference>
<organism evidence="6 7">
    <name type="scientific">Rhodococcus daqingensis</name>
    <dbReference type="NCBI Taxonomy" id="2479363"/>
    <lineage>
        <taxon>Bacteria</taxon>
        <taxon>Bacillati</taxon>
        <taxon>Actinomycetota</taxon>
        <taxon>Actinomycetes</taxon>
        <taxon>Mycobacteriales</taxon>
        <taxon>Nocardiaceae</taxon>
        <taxon>Rhodococcus</taxon>
    </lineage>
</organism>
<dbReference type="Gene3D" id="1.10.10.10">
    <property type="entry name" value="Winged helix-like DNA-binding domain superfamily/Winged helix DNA-binding domain"/>
    <property type="match status" value="1"/>
</dbReference>
<evidence type="ECO:0000259" key="4">
    <source>
        <dbReference type="PROSITE" id="PS51077"/>
    </source>
</evidence>
<dbReference type="Gene3D" id="3.30.450.40">
    <property type="match status" value="1"/>
</dbReference>
<dbReference type="SUPFAM" id="SSF46785">
    <property type="entry name" value="Winged helix' DNA-binding domain"/>
    <property type="match status" value="1"/>
</dbReference>
<sequence>MSGDENSPVAVIDRVSILLEAFSDSERLTLSELSRRTGFPRSSTHRMLVQLVRLQWIRRCGQAYELGRKMFELGSLALHHDGLHRAALPIMHQLHATTGLVVHLGVLVGDDVLYLEKIGSRFTMALPSRVGGRQPATCTAIGKAMLASTGADPVASISARAGSPTSHSISDPEQLRRELAGIRERSVAHDRDEAVLGVSCVAAAIGDGQTTVGAISVCGPTDKINTSALVAPVRMGALATSRRITEQRVPREIPA</sequence>
<dbReference type="PANTHER" id="PTHR30136">
    <property type="entry name" value="HELIX-TURN-HELIX TRANSCRIPTIONAL REGULATOR, ICLR FAMILY"/>
    <property type="match status" value="1"/>
</dbReference>
<evidence type="ECO:0000256" key="2">
    <source>
        <dbReference type="ARBA" id="ARBA00023125"/>
    </source>
</evidence>
<evidence type="ECO:0000313" key="6">
    <source>
        <dbReference type="EMBL" id="MFC7449069.1"/>
    </source>
</evidence>
<dbReference type="InterPro" id="IPR005471">
    <property type="entry name" value="Tscrpt_reg_IclR_N"/>
</dbReference>
<keyword evidence="2" id="KW-0238">DNA-binding</keyword>
<name>A0ABW2S041_9NOCA</name>
<dbReference type="PROSITE" id="PS51078">
    <property type="entry name" value="ICLR_ED"/>
    <property type="match status" value="1"/>
</dbReference>
<keyword evidence="1" id="KW-0805">Transcription regulation</keyword>
<gene>
    <name evidence="6" type="ORF">ACFQS9_14325</name>
</gene>
<keyword evidence="3" id="KW-0804">Transcription</keyword>
<dbReference type="Proteomes" id="UP001596484">
    <property type="component" value="Unassembled WGS sequence"/>
</dbReference>
<feature type="domain" description="HTH iclR-type" evidence="4">
    <location>
        <begin position="9"/>
        <end position="68"/>
    </location>
</feature>
<dbReference type="PANTHER" id="PTHR30136:SF24">
    <property type="entry name" value="HTH-TYPE TRANSCRIPTIONAL REPRESSOR ALLR"/>
    <property type="match status" value="1"/>
</dbReference>
<comment type="caution">
    <text evidence="6">The sequence shown here is derived from an EMBL/GenBank/DDBJ whole genome shotgun (WGS) entry which is preliminary data.</text>
</comment>